<protein>
    <submittedName>
        <fullName evidence="1">Uncharacterized protein</fullName>
    </submittedName>
</protein>
<proteinExistence type="predicted"/>
<sequence length="55" mass="6851">MIMNADNLFTITTWSSLNRWRMTCKLLKELYAENRWTTNIPLCLREEFDYWFEKI</sequence>
<name>A0A0K2V6V4_LEPSM</name>
<dbReference type="EMBL" id="HACA01028501">
    <property type="protein sequence ID" value="CDW45862.1"/>
    <property type="molecule type" value="Transcribed_RNA"/>
</dbReference>
<evidence type="ECO:0000313" key="1">
    <source>
        <dbReference type="EMBL" id="CDW45862.1"/>
    </source>
</evidence>
<accession>A0A0K2V6V4</accession>
<reference evidence="1" key="1">
    <citation type="submission" date="2014-05" db="EMBL/GenBank/DDBJ databases">
        <authorList>
            <person name="Chronopoulou M."/>
        </authorList>
    </citation>
    <scope>NUCLEOTIDE SEQUENCE</scope>
    <source>
        <tissue evidence="1">Whole organism</tissue>
    </source>
</reference>
<organism evidence="1">
    <name type="scientific">Lepeophtheirus salmonis</name>
    <name type="common">Salmon louse</name>
    <name type="synonym">Caligus salmonis</name>
    <dbReference type="NCBI Taxonomy" id="72036"/>
    <lineage>
        <taxon>Eukaryota</taxon>
        <taxon>Metazoa</taxon>
        <taxon>Ecdysozoa</taxon>
        <taxon>Arthropoda</taxon>
        <taxon>Crustacea</taxon>
        <taxon>Multicrustacea</taxon>
        <taxon>Hexanauplia</taxon>
        <taxon>Copepoda</taxon>
        <taxon>Siphonostomatoida</taxon>
        <taxon>Caligidae</taxon>
        <taxon>Lepeophtheirus</taxon>
    </lineage>
</organism>
<dbReference type="AlphaFoldDB" id="A0A0K2V6V4"/>